<reference evidence="3" key="1">
    <citation type="journal article" date="2019" name="Int. J. Syst. Evol. Microbiol.">
        <title>The Global Catalogue of Microorganisms (GCM) 10K type strain sequencing project: providing services to taxonomists for standard genome sequencing and annotation.</title>
        <authorList>
            <consortium name="The Broad Institute Genomics Platform"/>
            <consortium name="The Broad Institute Genome Sequencing Center for Infectious Disease"/>
            <person name="Wu L."/>
            <person name="Ma J."/>
        </authorList>
    </citation>
    <scope>NUCLEOTIDE SEQUENCE [LARGE SCALE GENOMIC DNA]</scope>
    <source>
        <strain evidence="3">JCM 16702</strain>
    </source>
</reference>
<organism evidence="2 3">
    <name type="scientific">Actinomadura miaoliensis</name>
    <dbReference type="NCBI Taxonomy" id="430685"/>
    <lineage>
        <taxon>Bacteria</taxon>
        <taxon>Bacillati</taxon>
        <taxon>Actinomycetota</taxon>
        <taxon>Actinomycetes</taxon>
        <taxon>Streptosporangiales</taxon>
        <taxon>Thermomonosporaceae</taxon>
        <taxon>Actinomadura</taxon>
    </lineage>
</organism>
<sequence>MRHGSTFHELRKLASWFRQDSWPAAVCPRCRRAELIVDKLDSFETMESKRAHDHENWDPDWIQGSYYAILSCPRQECLERVISVGEMQVAPVVTESGSWYGEYDDHLLPKYFQPPLNIIDLPDKCPADIGAQIEDASRILFMDPDSAANRIRVAIETLLTANKVPRSATGKKGRYRLTTDARIKRFAEKKPEVADFLKAVKWIGNAGSHEKSLTTSDVLDGIELFHHAIDLLYNNRRQELARLATKINQNKGIKKSRPKKPPF</sequence>
<dbReference type="Pfam" id="PF13643">
    <property type="entry name" value="DUF4145"/>
    <property type="match status" value="1"/>
</dbReference>
<dbReference type="Proteomes" id="UP001500683">
    <property type="component" value="Unassembled WGS sequence"/>
</dbReference>
<comment type="caution">
    <text evidence="2">The sequence shown here is derived from an EMBL/GenBank/DDBJ whole genome shotgun (WGS) entry which is preliminary data.</text>
</comment>
<gene>
    <name evidence="2" type="ORF">GCM10022214_41470</name>
</gene>
<protein>
    <submittedName>
        <fullName evidence="2">DUF4145 domain-containing protein</fullName>
    </submittedName>
</protein>
<dbReference type="InterPro" id="IPR025285">
    <property type="entry name" value="DUF4145"/>
</dbReference>
<accession>A0ABP7W1A2</accession>
<proteinExistence type="predicted"/>
<evidence type="ECO:0000313" key="2">
    <source>
        <dbReference type="EMBL" id="GAA4078891.1"/>
    </source>
</evidence>
<dbReference type="EMBL" id="BAAAZG010000025">
    <property type="protein sequence ID" value="GAA4078891.1"/>
    <property type="molecule type" value="Genomic_DNA"/>
</dbReference>
<evidence type="ECO:0000259" key="1">
    <source>
        <dbReference type="Pfam" id="PF13643"/>
    </source>
</evidence>
<name>A0ABP7W1A2_9ACTN</name>
<keyword evidence="3" id="KW-1185">Reference proteome</keyword>
<feature type="domain" description="DUF4145" evidence="1">
    <location>
        <begin position="135"/>
        <end position="226"/>
    </location>
</feature>
<evidence type="ECO:0000313" key="3">
    <source>
        <dbReference type="Proteomes" id="UP001500683"/>
    </source>
</evidence>